<evidence type="ECO:0000313" key="3">
    <source>
        <dbReference type="Proteomes" id="UP000663760"/>
    </source>
</evidence>
<dbReference type="Proteomes" id="UP000663760">
    <property type="component" value="Chromosome 5"/>
</dbReference>
<dbReference type="PANTHER" id="PTHR47290:SF4">
    <property type="entry name" value="RING FINGER PROTEIN"/>
    <property type="match status" value="1"/>
</dbReference>
<dbReference type="OrthoDB" id="1932457at2759"/>
<sequence>MVPAGNPHRRYCDGYGGGYYDVHTGGGAVDGRFSVRSLRVVMAGEDHSKSNSGSAGDEEPTGGEGEERGEVGTCSKGKEQDEEWLRLSIGWSSSGGGGDGFSSPGRPKLEAVQVDHNNQSRMGEKLELDLFRGRTQENRHLYQPSLSMAAPPRTPLFPPHPVSGLATYPAYPPDLTWGPFWNAQTATSTAPPPPQSHPYNARQFAPGVSGSTVRGQTSASPSGMRVVSPPSRTHAGVWFLLQASQTQAREPFLPQIPKCYLRIKDGRMTVRLLMKYLVNKLSLDDESEVEVRCRGQQLHPLLTVQHVRDSIWCTRDAVQLLPDSPGNHVMTLLYGRSP</sequence>
<feature type="region of interest" description="Disordered" evidence="1">
    <location>
        <begin position="208"/>
        <end position="228"/>
    </location>
</feature>
<protein>
    <submittedName>
        <fullName evidence="2">Uncharacterized protein</fullName>
    </submittedName>
</protein>
<feature type="compositionally biased region" description="Polar residues" evidence="1">
    <location>
        <begin position="209"/>
        <end position="221"/>
    </location>
</feature>
<feature type="compositionally biased region" description="Basic and acidic residues" evidence="1">
    <location>
        <begin position="65"/>
        <end position="79"/>
    </location>
</feature>
<reference evidence="2" key="1">
    <citation type="submission" date="2020-02" db="EMBL/GenBank/DDBJ databases">
        <authorList>
            <person name="Scholz U."/>
            <person name="Mascher M."/>
            <person name="Fiebig A."/>
        </authorList>
    </citation>
    <scope>NUCLEOTIDE SEQUENCE</scope>
</reference>
<dbReference type="InterPro" id="IPR044171">
    <property type="entry name" value="LAX2-like"/>
</dbReference>
<dbReference type="EMBL" id="LR746268">
    <property type="protein sequence ID" value="CAA7396344.1"/>
    <property type="molecule type" value="Genomic_DNA"/>
</dbReference>
<dbReference type="AlphaFoldDB" id="A0A7I8KGQ4"/>
<organism evidence="2 3">
    <name type="scientific">Spirodela intermedia</name>
    <name type="common">Intermediate duckweed</name>
    <dbReference type="NCBI Taxonomy" id="51605"/>
    <lineage>
        <taxon>Eukaryota</taxon>
        <taxon>Viridiplantae</taxon>
        <taxon>Streptophyta</taxon>
        <taxon>Embryophyta</taxon>
        <taxon>Tracheophyta</taxon>
        <taxon>Spermatophyta</taxon>
        <taxon>Magnoliopsida</taxon>
        <taxon>Liliopsida</taxon>
        <taxon>Araceae</taxon>
        <taxon>Lemnoideae</taxon>
        <taxon>Spirodela</taxon>
    </lineage>
</organism>
<accession>A0A7I8KGQ4</accession>
<keyword evidence="3" id="KW-1185">Reference proteome</keyword>
<evidence type="ECO:0000313" key="2">
    <source>
        <dbReference type="EMBL" id="CAA7396344.1"/>
    </source>
</evidence>
<dbReference type="Gene3D" id="3.10.20.90">
    <property type="entry name" value="Phosphatidylinositol 3-kinase Catalytic Subunit, Chain A, domain 1"/>
    <property type="match status" value="1"/>
</dbReference>
<evidence type="ECO:0000256" key="1">
    <source>
        <dbReference type="SAM" id="MobiDB-lite"/>
    </source>
</evidence>
<proteinExistence type="predicted"/>
<name>A0A7I8KGQ4_SPIIN</name>
<gene>
    <name evidence="2" type="ORF">SI8410_05007007</name>
</gene>
<feature type="region of interest" description="Disordered" evidence="1">
    <location>
        <begin position="44"/>
        <end position="79"/>
    </location>
</feature>
<dbReference type="PANTHER" id="PTHR47290">
    <property type="entry name" value="RING FINGER PROTEIN"/>
    <property type="match status" value="1"/>
</dbReference>